<evidence type="ECO:0000259" key="3">
    <source>
        <dbReference type="Pfam" id="PF19290"/>
    </source>
</evidence>
<dbReference type="GO" id="GO:0006508">
    <property type="term" value="P:proteolysis"/>
    <property type="evidence" value="ECO:0007669"/>
    <property type="project" value="InterPro"/>
</dbReference>
<dbReference type="InterPro" id="IPR045569">
    <property type="entry name" value="Metalloprtase-TldD/E_C"/>
</dbReference>
<feature type="domain" description="Metalloprotease TldD/E central" evidence="3">
    <location>
        <begin position="127"/>
        <end position="232"/>
    </location>
</feature>
<reference evidence="4" key="1">
    <citation type="submission" date="2018-06" db="EMBL/GenBank/DDBJ databases">
        <authorList>
            <person name="Zhirakovskaya E."/>
        </authorList>
    </citation>
    <scope>NUCLEOTIDE SEQUENCE</scope>
</reference>
<dbReference type="InterPro" id="IPR047657">
    <property type="entry name" value="PmbA"/>
</dbReference>
<dbReference type="GO" id="GO:0008237">
    <property type="term" value="F:metallopeptidase activity"/>
    <property type="evidence" value="ECO:0007669"/>
    <property type="project" value="InterPro"/>
</dbReference>
<gene>
    <name evidence="4" type="ORF">MNBD_DELTA01-1902</name>
</gene>
<proteinExistence type="predicted"/>
<dbReference type="EMBL" id="UOEA01000074">
    <property type="protein sequence ID" value="VAV84822.1"/>
    <property type="molecule type" value="Genomic_DNA"/>
</dbReference>
<evidence type="ECO:0000259" key="2">
    <source>
        <dbReference type="Pfam" id="PF19289"/>
    </source>
</evidence>
<dbReference type="InterPro" id="IPR036059">
    <property type="entry name" value="TldD/PmbA_sf"/>
</dbReference>
<accession>A0A3B0QWX3</accession>
<dbReference type="InterPro" id="IPR045570">
    <property type="entry name" value="Metalloprtase-TldD/E_cen_dom"/>
</dbReference>
<dbReference type="InterPro" id="IPR035068">
    <property type="entry name" value="TldD/PmbA_N"/>
</dbReference>
<dbReference type="AlphaFoldDB" id="A0A3B0QWX3"/>
<dbReference type="SUPFAM" id="SSF111283">
    <property type="entry name" value="Putative modulator of DNA gyrase, PmbA/TldD"/>
    <property type="match status" value="1"/>
</dbReference>
<dbReference type="GO" id="GO:0005829">
    <property type="term" value="C:cytosol"/>
    <property type="evidence" value="ECO:0007669"/>
    <property type="project" value="TreeGrafter"/>
</dbReference>
<evidence type="ECO:0000259" key="1">
    <source>
        <dbReference type="Pfam" id="PF01523"/>
    </source>
</evidence>
<feature type="domain" description="Metalloprotease TldD/E N-terminal" evidence="1">
    <location>
        <begin position="24"/>
        <end position="95"/>
    </location>
</feature>
<dbReference type="Pfam" id="PF01523">
    <property type="entry name" value="PmbA_TldD_1st"/>
    <property type="match status" value="1"/>
</dbReference>
<dbReference type="PANTHER" id="PTHR43421">
    <property type="entry name" value="METALLOPROTEASE PMBA"/>
    <property type="match status" value="1"/>
</dbReference>
<feature type="domain" description="Metalloprotease TldD/E C-terminal" evidence="2">
    <location>
        <begin position="241"/>
        <end position="458"/>
    </location>
</feature>
<sequence length="459" mass="48078">MADNFEKTIEIVSGLLEGKVDSFEMYISRSKGLVIEAKDGEVDALRVSDDSGIGLRILTGPDSTGGTGSTGSRPGFASTNLFTEKALSEMVELAIGGSSGTSEDKALGFALASPSDGGAELDSVDSDFDAVTEQEKIEKAINIEQSARDYDKKVARVRRASYSESRSFSRTYNSKGVDCSYEGTFFSGSVMAVAEQDGESQVGWEMGLSHRRSCVDPVVIGRGAGERAVSMLGAKTPGTLKAPAVLENTVVMDLLGQLASSFTADNIEKGKSMLGGKLGKKIVAPCINLWDDGLMKGGWSSSIYDCEGVPSRKTALITGGVCNAFLYDTYWANRTGANSTGNGSRGGFKGAPGIGTTNLYIEKGETSLDGLFAEMGKGLFITELMGVHTIDPVSGEFSVGASGLWIENGKVAYPVRGMAISGELLDIFSKVELIGSDMRFLGSVGAPSLLIGEISASGS</sequence>
<organism evidence="4">
    <name type="scientific">hydrothermal vent metagenome</name>
    <dbReference type="NCBI Taxonomy" id="652676"/>
    <lineage>
        <taxon>unclassified sequences</taxon>
        <taxon>metagenomes</taxon>
        <taxon>ecological metagenomes</taxon>
    </lineage>
</organism>
<dbReference type="Pfam" id="PF19290">
    <property type="entry name" value="PmbA_TldD_2nd"/>
    <property type="match status" value="1"/>
</dbReference>
<dbReference type="Pfam" id="PF19289">
    <property type="entry name" value="PmbA_TldD_3rd"/>
    <property type="match status" value="1"/>
</dbReference>
<protein>
    <submittedName>
        <fullName evidence="4">TldE protein, part of TldE/TldD proteolytic complex</fullName>
    </submittedName>
</protein>
<evidence type="ECO:0000313" key="4">
    <source>
        <dbReference type="EMBL" id="VAV84822.1"/>
    </source>
</evidence>
<dbReference type="InterPro" id="IPR002510">
    <property type="entry name" value="Metalloprtase-TldD/E_N"/>
</dbReference>
<dbReference type="PANTHER" id="PTHR43421:SF1">
    <property type="entry name" value="METALLOPROTEASE PMBA"/>
    <property type="match status" value="1"/>
</dbReference>
<dbReference type="Gene3D" id="3.30.2290.10">
    <property type="entry name" value="PmbA/TldD superfamily"/>
    <property type="match status" value="1"/>
</dbReference>
<name>A0A3B0QWX3_9ZZZZ</name>